<protein>
    <recommendedName>
        <fullName evidence="2">NADH dehydrogenase [ubiquinone] 1 alpha subcomplex assembly factor 3</fullName>
    </recommendedName>
</protein>
<evidence type="ECO:0000256" key="3">
    <source>
        <dbReference type="ARBA" id="ARBA00023128"/>
    </source>
</evidence>
<accession>A0A2R5LDU3</accession>
<evidence type="ECO:0000256" key="1">
    <source>
        <dbReference type="ARBA" id="ARBA00004173"/>
    </source>
</evidence>
<dbReference type="PANTHER" id="PTHR21192">
    <property type="entry name" value="NUCLEAR PROTEIN E3-3"/>
    <property type="match status" value="1"/>
</dbReference>
<evidence type="ECO:0000313" key="5">
    <source>
        <dbReference type="EMBL" id="MBY07507.1"/>
    </source>
</evidence>
<dbReference type="InterPro" id="IPR036748">
    <property type="entry name" value="MTH938-like_sf"/>
</dbReference>
<dbReference type="CDD" id="cd05125">
    <property type="entry name" value="Mth938_2P1-like"/>
    <property type="match status" value="1"/>
</dbReference>
<reference evidence="5" key="1">
    <citation type="submission" date="2018-03" db="EMBL/GenBank/DDBJ databases">
        <title>The relapsing fever spirochete Borrelia turicatae persists in the highly oxidative environment of its soft-bodied tick vector.</title>
        <authorList>
            <person name="Bourret T.J."/>
            <person name="Boyle W.K."/>
            <person name="Valenzuela J.G."/>
            <person name="Oliveira F."/>
            <person name="Lopez J.E."/>
        </authorList>
    </citation>
    <scope>NUCLEOTIDE SEQUENCE</scope>
    <source>
        <strain evidence="5">Kansas strain/isolate</strain>
        <tissue evidence="5">Salivary glands</tissue>
    </source>
</reference>
<dbReference type="Pfam" id="PF04430">
    <property type="entry name" value="DUF498"/>
    <property type="match status" value="1"/>
</dbReference>
<name>A0A2R5LDU3_9ACAR</name>
<dbReference type="GO" id="GO:0005743">
    <property type="term" value="C:mitochondrial inner membrane"/>
    <property type="evidence" value="ECO:0007669"/>
    <property type="project" value="TreeGrafter"/>
</dbReference>
<dbReference type="Gene3D" id="3.40.1230.10">
    <property type="entry name" value="MTH938-like"/>
    <property type="match status" value="1"/>
</dbReference>
<dbReference type="GO" id="GO:0032981">
    <property type="term" value="P:mitochondrial respiratory chain complex I assembly"/>
    <property type="evidence" value="ECO:0007669"/>
    <property type="project" value="InterPro"/>
</dbReference>
<dbReference type="AlphaFoldDB" id="A0A2R5LDU3"/>
<evidence type="ECO:0000256" key="4">
    <source>
        <dbReference type="ARBA" id="ARBA00049984"/>
    </source>
</evidence>
<comment type="similarity">
    <text evidence="4">Belongs to the NDUFAF3 family.</text>
</comment>
<evidence type="ECO:0000256" key="2">
    <source>
        <dbReference type="ARBA" id="ARBA00021776"/>
    </source>
</evidence>
<dbReference type="SUPFAM" id="SSF64076">
    <property type="entry name" value="MTH938-like"/>
    <property type="match status" value="1"/>
</dbReference>
<comment type="subcellular location">
    <subcellularLocation>
        <location evidence="1">Mitochondrion</location>
    </subcellularLocation>
</comment>
<dbReference type="PANTHER" id="PTHR21192:SF2">
    <property type="entry name" value="NADH DEHYDROGENASE [UBIQUINONE] 1 ALPHA SUBCOMPLEX ASSEMBLY FACTOR 3"/>
    <property type="match status" value="1"/>
</dbReference>
<dbReference type="EMBL" id="GGLE01003381">
    <property type="protein sequence ID" value="MBY07507.1"/>
    <property type="molecule type" value="Transcribed_RNA"/>
</dbReference>
<proteinExistence type="inferred from homology"/>
<dbReference type="InterPro" id="IPR007523">
    <property type="entry name" value="NDUFAF3/AAMDC"/>
</dbReference>
<organism evidence="5">
    <name type="scientific">Ornithodoros turicata</name>
    <dbReference type="NCBI Taxonomy" id="34597"/>
    <lineage>
        <taxon>Eukaryota</taxon>
        <taxon>Metazoa</taxon>
        <taxon>Ecdysozoa</taxon>
        <taxon>Arthropoda</taxon>
        <taxon>Chelicerata</taxon>
        <taxon>Arachnida</taxon>
        <taxon>Acari</taxon>
        <taxon>Parasitiformes</taxon>
        <taxon>Ixodida</taxon>
        <taxon>Ixodoidea</taxon>
        <taxon>Argasidae</taxon>
        <taxon>Ornithodorinae</taxon>
        <taxon>Ornithodoros</taxon>
    </lineage>
</organism>
<keyword evidence="3" id="KW-0496">Mitochondrion</keyword>
<sequence>MSFRSYSYEGDGKTTVSVLNKIRDDILLLDSYSTSGFRLNNGLFVIGSVAVFPRSVLQWNIGGAIDICEESLSLFTLLEPKLDILVLGIGSAEEKLDSRLIRYLHSKRINVEVLPTIQACSTFNYLNAEARNVAAGLIPPNVVHTGDEIYVALDRVRRDLIAET</sequence>
<dbReference type="InterPro" id="IPR034095">
    <property type="entry name" value="NDUF3"/>
</dbReference>